<dbReference type="EMBL" id="BPLQ01004536">
    <property type="protein sequence ID" value="GIY08601.1"/>
    <property type="molecule type" value="Genomic_DNA"/>
</dbReference>
<accession>A0AAV4QJS2</accession>
<evidence type="ECO:0000313" key="2">
    <source>
        <dbReference type="Proteomes" id="UP001054837"/>
    </source>
</evidence>
<name>A0AAV4QJS2_9ARAC</name>
<reference evidence="1 2" key="1">
    <citation type="submission" date="2021-06" db="EMBL/GenBank/DDBJ databases">
        <title>Caerostris darwini draft genome.</title>
        <authorList>
            <person name="Kono N."/>
            <person name="Arakawa K."/>
        </authorList>
    </citation>
    <scope>NUCLEOTIDE SEQUENCE [LARGE SCALE GENOMIC DNA]</scope>
</reference>
<organism evidence="1 2">
    <name type="scientific">Caerostris darwini</name>
    <dbReference type="NCBI Taxonomy" id="1538125"/>
    <lineage>
        <taxon>Eukaryota</taxon>
        <taxon>Metazoa</taxon>
        <taxon>Ecdysozoa</taxon>
        <taxon>Arthropoda</taxon>
        <taxon>Chelicerata</taxon>
        <taxon>Arachnida</taxon>
        <taxon>Araneae</taxon>
        <taxon>Araneomorphae</taxon>
        <taxon>Entelegynae</taxon>
        <taxon>Araneoidea</taxon>
        <taxon>Araneidae</taxon>
        <taxon>Caerostris</taxon>
    </lineage>
</organism>
<gene>
    <name evidence="1" type="ORF">CDAR_433101</name>
</gene>
<proteinExistence type="predicted"/>
<keyword evidence="2" id="KW-1185">Reference proteome</keyword>
<dbReference type="Proteomes" id="UP001054837">
    <property type="component" value="Unassembled WGS sequence"/>
</dbReference>
<dbReference type="AlphaFoldDB" id="A0AAV4QJS2"/>
<sequence length="140" mass="16423">MFLCPSNRAYKFTRNAKQHYFTKPIIRHDLLPHRTNEITTNSSKLFTLTHKLHSTVHHPIPKIRPINICIHMNIFITSLGDLRANTFCIARQPPPHKQSEAFSSLPYYLSRVQHGRVNEMRDPDHHEKISFYLSFSFTPS</sequence>
<evidence type="ECO:0000313" key="1">
    <source>
        <dbReference type="EMBL" id="GIY08601.1"/>
    </source>
</evidence>
<protein>
    <submittedName>
        <fullName evidence="1">Uncharacterized protein</fullName>
    </submittedName>
</protein>
<comment type="caution">
    <text evidence="1">The sequence shown here is derived from an EMBL/GenBank/DDBJ whole genome shotgun (WGS) entry which is preliminary data.</text>
</comment>